<feature type="repeat" description="WD" evidence="3">
    <location>
        <begin position="1023"/>
        <end position="1064"/>
    </location>
</feature>
<dbReference type="SMART" id="SM00320">
    <property type="entry name" value="WD40"/>
    <property type="match status" value="14"/>
</dbReference>
<accession>A0A8H2WX87</accession>
<feature type="repeat" description="WD" evidence="3">
    <location>
        <begin position="980"/>
        <end position="1021"/>
    </location>
</feature>
<proteinExistence type="predicted"/>
<evidence type="ECO:0000256" key="1">
    <source>
        <dbReference type="ARBA" id="ARBA00022574"/>
    </source>
</evidence>
<feature type="repeat" description="WD" evidence="3">
    <location>
        <begin position="1110"/>
        <end position="1151"/>
    </location>
</feature>
<evidence type="ECO:0000313" key="6">
    <source>
        <dbReference type="EMBL" id="CAE6407897.1"/>
    </source>
</evidence>
<feature type="repeat" description="WD" evidence="3">
    <location>
        <begin position="937"/>
        <end position="978"/>
    </location>
</feature>
<evidence type="ECO:0000259" key="5">
    <source>
        <dbReference type="Pfam" id="PF24883"/>
    </source>
</evidence>
<dbReference type="SUPFAM" id="SSF52540">
    <property type="entry name" value="P-loop containing nucleoside triphosphate hydrolases"/>
    <property type="match status" value="1"/>
</dbReference>
<feature type="repeat" description="WD" evidence="3">
    <location>
        <begin position="1153"/>
        <end position="1194"/>
    </location>
</feature>
<dbReference type="InterPro" id="IPR015943">
    <property type="entry name" value="WD40/YVTN_repeat-like_dom_sf"/>
</dbReference>
<dbReference type="PANTHER" id="PTHR22847:SF637">
    <property type="entry name" value="WD REPEAT DOMAIN 5B"/>
    <property type="match status" value="1"/>
</dbReference>
<reference evidence="6" key="1">
    <citation type="submission" date="2021-01" db="EMBL/GenBank/DDBJ databases">
        <authorList>
            <person name="Kaushik A."/>
        </authorList>
    </citation>
    <scope>NUCLEOTIDE SEQUENCE</scope>
    <source>
        <strain evidence="6">AG1-1B</strain>
    </source>
</reference>
<dbReference type="SUPFAM" id="SSF50978">
    <property type="entry name" value="WD40 repeat-like"/>
    <property type="match status" value="2"/>
</dbReference>
<dbReference type="GO" id="GO:1990234">
    <property type="term" value="C:transferase complex"/>
    <property type="evidence" value="ECO:0007669"/>
    <property type="project" value="UniProtKB-ARBA"/>
</dbReference>
<name>A0A8H2WX87_9AGAM</name>
<dbReference type="PANTHER" id="PTHR22847">
    <property type="entry name" value="WD40 REPEAT PROTEIN"/>
    <property type="match status" value="1"/>
</dbReference>
<sequence>MPGEDRSLCDGPLRVCLNWNWGATNSPSSPTSPSDQPIHHPVSPPDIRQEPPPPVTPMINLAQPTADLEPVPKPPAWQSDAWQAFGTALKALEVGFARFPPLKDAVSGLLECTMHLKIKEENREEYDRLASDLTSLVQTLKAHIPKSEPGRMPYSIENVSRAINEQIIYINHQQNQSGLTRSIQALDDEAGVIGCYRRIGSIFQQLQTDVTLSVWDVAHEHLMETRLKELNPVHDAKYNAGLPAEMHRSGCTPNTRVKILEEAVAWSRKPDSQTIYWMNGMAGTGKTTIAYSLCERLEQSSQLGACFFFSRSSPDCRDVNRVVPTLAYQLARFSNPYQNELCKVLSNNPDVARSGVPVQFEQLIAGPLSKVKAAIPTDVIVVIDALDECSDTRGTQSVLELVFRHAKSLPVKFFVTSRPEPWITSKVFGSEDTYRFVLHLHNVETSLVKEDIRRYLEVELGPINVKTEEIDHLTAQAGCLFIFAATVVRYIEPSDPAADHKKRLVAMLGAQAVVENNAYEQLDEIYSAILSQALLNVKGNEGDTRRLVLEVVIMAREPMAVSTLAELTGLEDEDVQRALLPLRSVLQVTIDAKIVSTLHASFPDFMLSPERSRRFYCDASKQNAYMATRCFAIMKSSLKFNICGLETSLRFDKDVPDLEARVKAAISPGLFYACLYWGSHVHGSESSMTITDMLSDFLHHRLLFWMEVLNLKDCIGLASEILLQGFNTLPTNEDGLADLRAMIQDSRNFVTTYAASPTSNTTPHIYLSALPLAPKMNRVRRVYWPRTTGLVNIEGNALESRESAALATWTTGSPVNKLALSTDGNRVASVHNDGEVSVWDVGTGRRVRGPLKKHRETVYSVAFSPDGAQVASGSEDGTICISNAHAGETLVGPFKGHTKSVSYLSFSPNGLFLASCSEDYTIRIWDSHTGVPIGTALIGHHEAVMCVLFSSIGERLFSCSDDRTIRVWDWRSGTPISQLTDGHTDWIDCIALSPNEHHIASSSKDCTVRVWSVQTGRTVVGPLTGHTDRVMSVAYSSDGKRIVSGSFDRTIRVWSAENGNMVAGPFAGHGGEVYSVMFSLDGTQIISGSQDNMICVWDANYTTSKTSQETKGQSGAIFSVAFSPDGARAASGSADGTISVWDIRTGDLVLGPLRGHTGWVWSVTYALTGGCIVSCSEDCTIRTWDAETGRSLGDPITGHDQGVLAVAVSPGSRLIASGSSDCSVRLWNLPYDGGAREPLSHHIGWVQSVDFSPDGSRLVSGSHDMTVCVWDVNANTLILTFNPHTGLVTGARFTSDGQRIVSCSHRGELLVCDATNGAVGSGPWETHSNVVWGIAVPPDSTVAATASGDHTVGLWDIRTGALMVPRMKGHTSAVWSVEFSPDGKHVMSGSADGTMRMWKVQSAGNIKGGENSNRVVSDDGWLVDSESKPVLWVPLDLRTRLPYGPCSMVIHPHGSVRINVDETIYGDRWADCYMPSADNHSRSL</sequence>
<dbReference type="PROSITE" id="PS50082">
    <property type="entry name" value="WD_REPEATS_2"/>
    <property type="match status" value="13"/>
</dbReference>
<dbReference type="SUPFAM" id="SSF51004">
    <property type="entry name" value="C-terminal (heme d1) domain of cytochrome cd1-nitrite reductase"/>
    <property type="match status" value="1"/>
</dbReference>
<keyword evidence="2" id="KW-0677">Repeat</keyword>
<dbReference type="Gene3D" id="2.130.10.10">
    <property type="entry name" value="YVTN repeat-like/Quinoprotein amine dehydrogenase"/>
    <property type="match status" value="6"/>
</dbReference>
<dbReference type="Gene3D" id="3.40.50.300">
    <property type="entry name" value="P-loop containing nucleotide triphosphate hydrolases"/>
    <property type="match status" value="1"/>
</dbReference>
<dbReference type="InterPro" id="IPR001680">
    <property type="entry name" value="WD40_rpt"/>
</dbReference>
<feature type="repeat" description="WD" evidence="3">
    <location>
        <begin position="1196"/>
        <end position="1229"/>
    </location>
</feature>
<dbReference type="InterPro" id="IPR020472">
    <property type="entry name" value="WD40_PAC1"/>
</dbReference>
<feature type="repeat" description="WD" evidence="3">
    <location>
        <begin position="894"/>
        <end position="935"/>
    </location>
</feature>
<comment type="caution">
    <text evidence="6">The sequence shown here is derived from an EMBL/GenBank/DDBJ whole genome shotgun (WGS) entry which is preliminary data.</text>
</comment>
<dbReference type="Proteomes" id="UP000663826">
    <property type="component" value="Unassembled WGS sequence"/>
</dbReference>
<feature type="repeat" description="WD" evidence="3">
    <location>
        <begin position="1066"/>
        <end position="1107"/>
    </location>
</feature>
<gene>
    <name evidence="6" type="ORF">RDB_LOCUS35996</name>
</gene>
<feature type="repeat" description="WD" evidence="3">
    <location>
        <begin position="851"/>
        <end position="879"/>
    </location>
</feature>
<feature type="repeat" description="WD" evidence="3">
    <location>
        <begin position="815"/>
        <end position="849"/>
    </location>
</feature>
<evidence type="ECO:0000256" key="3">
    <source>
        <dbReference type="PROSITE-ProRule" id="PRU00221"/>
    </source>
</evidence>
<dbReference type="Pfam" id="PF24883">
    <property type="entry name" value="NPHP3_N"/>
    <property type="match status" value="1"/>
</dbReference>
<feature type="region of interest" description="Disordered" evidence="4">
    <location>
        <begin position="20"/>
        <end position="57"/>
    </location>
</feature>
<feature type="repeat" description="WD" evidence="3">
    <location>
        <begin position="1239"/>
        <end position="1280"/>
    </location>
</feature>
<dbReference type="CDD" id="cd00200">
    <property type="entry name" value="WD40"/>
    <property type="match status" value="2"/>
</dbReference>
<protein>
    <recommendedName>
        <fullName evidence="5">Nephrocystin 3-like N-terminal domain-containing protein</fullName>
    </recommendedName>
</protein>
<dbReference type="InterPro" id="IPR036322">
    <property type="entry name" value="WD40_repeat_dom_sf"/>
</dbReference>
<dbReference type="PRINTS" id="PR00320">
    <property type="entry name" value="GPROTEINBRPT"/>
</dbReference>
<organism evidence="6 7">
    <name type="scientific">Rhizoctonia solani</name>
    <dbReference type="NCBI Taxonomy" id="456999"/>
    <lineage>
        <taxon>Eukaryota</taxon>
        <taxon>Fungi</taxon>
        <taxon>Dikarya</taxon>
        <taxon>Basidiomycota</taxon>
        <taxon>Agaricomycotina</taxon>
        <taxon>Agaricomycetes</taxon>
        <taxon>Cantharellales</taxon>
        <taxon>Ceratobasidiaceae</taxon>
        <taxon>Rhizoctonia</taxon>
    </lineage>
</organism>
<dbReference type="Pfam" id="PF00400">
    <property type="entry name" value="WD40"/>
    <property type="match status" value="14"/>
</dbReference>
<dbReference type="InterPro" id="IPR027417">
    <property type="entry name" value="P-loop_NTPase"/>
</dbReference>
<evidence type="ECO:0000313" key="7">
    <source>
        <dbReference type="Proteomes" id="UP000663826"/>
    </source>
</evidence>
<evidence type="ECO:0000256" key="2">
    <source>
        <dbReference type="ARBA" id="ARBA00022737"/>
    </source>
</evidence>
<evidence type="ECO:0000256" key="4">
    <source>
        <dbReference type="SAM" id="MobiDB-lite"/>
    </source>
</evidence>
<dbReference type="InterPro" id="IPR019775">
    <property type="entry name" value="WD40_repeat_CS"/>
</dbReference>
<feature type="domain" description="Nephrocystin 3-like N-terminal" evidence="5">
    <location>
        <begin position="262"/>
        <end position="418"/>
    </location>
</feature>
<dbReference type="PROSITE" id="PS00678">
    <property type="entry name" value="WD_REPEATS_1"/>
    <property type="match status" value="6"/>
</dbReference>
<dbReference type="EMBL" id="CAJMWQ010000963">
    <property type="protein sequence ID" value="CAE6407897.1"/>
    <property type="molecule type" value="Genomic_DNA"/>
</dbReference>
<dbReference type="PROSITE" id="PS50294">
    <property type="entry name" value="WD_REPEATS_REGION"/>
    <property type="match status" value="12"/>
</dbReference>
<feature type="repeat" description="WD" evidence="3">
    <location>
        <begin position="1324"/>
        <end position="1365"/>
    </location>
</feature>
<feature type="repeat" description="WD" evidence="3">
    <location>
        <begin position="1367"/>
        <end position="1408"/>
    </location>
</feature>
<dbReference type="InterPro" id="IPR056884">
    <property type="entry name" value="NPHP3-like_N"/>
</dbReference>
<dbReference type="InterPro" id="IPR011048">
    <property type="entry name" value="Haem_d1_sf"/>
</dbReference>
<keyword evidence="1 3" id="KW-0853">WD repeat</keyword>